<dbReference type="EMBL" id="JYDP01000217">
    <property type="protein sequence ID" value="KRZ02753.1"/>
    <property type="molecule type" value="Genomic_DNA"/>
</dbReference>
<accession>A0A0V1GWN1</accession>
<evidence type="ECO:0000313" key="1">
    <source>
        <dbReference type="EMBL" id="KRZ02753.1"/>
    </source>
</evidence>
<organism evidence="1 2">
    <name type="scientific">Trichinella zimbabwensis</name>
    <dbReference type="NCBI Taxonomy" id="268475"/>
    <lineage>
        <taxon>Eukaryota</taxon>
        <taxon>Metazoa</taxon>
        <taxon>Ecdysozoa</taxon>
        <taxon>Nematoda</taxon>
        <taxon>Enoplea</taxon>
        <taxon>Dorylaimia</taxon>
        <taxon>Trichinellida</taxon>
        <taxon>Trichinellidae</taxon>
        <taxon>Trichinella</taxon>
    </lineage>
</organism>
<comment type="caution">
    <text evidence="1">The sequence shown here is derived from an EMBL/GenBank/DDBJ whole genome shotgun (WGS) entry which is preliminary data.</text>
</comment>
<dbReference type="Proteomes" id="UP000055024">
    <property type="component" value="Unassembled WGS sequence"/>
</dbReference>
<name>A0A0V1GWN1_9BILA</name>
<keyword evidence="2" id="KW-1185">Reference proteome</keyword>
<evidence type="ECO:0000313" key="2">
    <source>
        <dbReference type="Proteomes" id="UP000055024"/>
    </source>
</evidence>
<gene>
    <name evidence="1" type="ORF">T11_16998</name>
</gene>
<dbReference type="AlphaFoldDB" id="A0A0V1GWN1"/>
<protein>
    <submittedName>
        <fullName evidence="1">Uncharacterized protein</fullName>
    </submittedName>
</protein>
<proteinExistence type="predicted"/>
<reference evidence="1 2" key="1">
    <citation type="submission" date="2015-01" db="EMBL/GenBank/DDBJ databases">
        <title>Evolution of Trichinella species and genotypes.</title>
        <authorList>
            <person name="Korhonen P.K."/>
            <person name="Edoardo P."/>
            <person name="Giuseppe L.R."/>
            <person name="Gasser R.B."/>
        </authorList>
    </citation>
    <scope>NUCLEOTIDE SEQUENCE [LARGE SCALE GENOMIC DNA]</scope>
    <source>
        <strain evidence="1">ISS1029</strain>
    </source>
</reference>
<sequence>MIIATEIVKCVIYHSTKFYNECRILGFVTGKQDGAAKEEGKREKLQDGEGGSC</sequence>